<sequence>MWENYKQIRFLAEVPTPDWPCFAIITAWNPASQPLTRTENELRHQALLARLCDYPHLGVWGSAPDLGWQEFSLAVACPLSVAMGLAAEHGQNAIYWIEGGCLSLIPVLLAEEAVVLGALAPYWIAPGASR</sequence>
<gene>
    <name evidence="2" type="ORF">LA374_14255</name>
    <name evidence="1" type="ORF">WL1483_3819</name>
</gene>
<dbReference type="Proteomes" id="UP000058114">
    <property type="component" value="Chromosome"/>
</dbReference>
<accession>A0A0S2SNL5</accession>
<evidence type="ECO:0000313" key="1">
    <source>
        <dbReference type="EMBL" id="ALP43238.1"/>
    </source>
</evidence>
<dbReference type="STRING" id="652.WL1483_3819"/>
<dbReference type="Pfam" id="PF11697">
    <property type="entry name" value="DUF3293"/>
    <property type="match status" value="1"/>
</dbReference>
<dbReference type="KEGG" id="asr:WL1483_3819"/>
<dbReference type="EMBL" id="CP013067">
    <property type="protein sequence ID" value="ALP43238.1"/>
    <property type="molecule type" value="Genomic_DNA"/>
</dbReference>
<dbReference type="InterPro" id="IPR021710">
    <property type="entry name" value="DUF3293"/>
</dbReference>
<evidence type="ECO:0000313" key="4">
    <source>
        <dbReference type="Proteomes" id="UP000774958"/>
    </source>
</evidence>
<dbReference type="PATRIC" id="fig|652.5.peg.1034"/>
<keyword evidence="4" id="KW-1185">Reference proteome</keyword>
<proteinExistence type="predicted"/>
<dbReference type="EMBL" id="JAIRBT010000020">
    <property type="protein sequence ID" value="MBZ6067362.1"/>
    <property type="molecule type" value="Genomic_DNA"/>
</dbReference>
<name>A0A0S2SNL5_9GAMM</name>
<evidence type="ECO:0000313" key="2">
    <source>
        <dbReference type="EMBL" id="MBZ6067362.1"/>
    </source>
</evidence>
<evidence type="ECO:0000313" key="3">
    <source>
        <dbReference type="Proteomes" id="UP000058114"/>
    </source>
</evidence>
<dbReference type="RefSeq" id="WP_050666060.1">
    <property type="nucleotide sequence ID" value="NZ_CDDB01000040.1"/>
</dbReference>
<reference evidence="2 4" key="3">
    <citation type="submission" date="2021-09" db="EMBL/GenBank/DDBJ databases">
        <title>Aeromonas schubertii isolated from Asian sea bass.</title>
        <authorList>
            <person name="Pinpimai K."/>
        </authorList>
    </citation>
    <scope>NUCLEOTIDE SEQUENCE [LARGE SCALE GENOMIC DNA]</scope>
    <source>
        <strain evidence="2 4">CHULA2021a</strain>
    </source>
</reference>
<organism evidence="1 3">
    <name type="scientific">Aeromonas schubertii</name>
    <dbReference type="NCBI Taxonomy" id="652"/>
    <lineage>
        <taxon>Bacteria</taxon>
        <taxon>Pseudomonadati</taxon>
        <taxon>Pseudomonadota</taxon>
        <taxon>Gammaproteobacteria</taxon>
        <taxon>Aeromonadales</taxon>
        <taxon>Aeromonadaceae</taxon>
        <taxon>Aeromonas</taxon>
    </lineage>
</organism>
<dbReference type="AlphaFoldDB" id="A0A0S2SNL5"/>
<protein>
    <submittedName>
        <fullName evidence="2">DUF3293 domain-containing protein</fullName>
    </submittedName>
</protein>
<reference evidence="1 3" key="2">
    <citation type="journal article" date="2016" name="Genome Announc.">
        <title>Complete Genome Sequence of the Highly Virulent Aeromonas schubertii Strain WL1483, Isolated from Diseased Snakehead Fish (Channa argus) in China.</title>
        <authorList>
            <person name="Liu L."/>
            <person name="Li N."/>
            <person name="Zhang D."/>
            <person name="Fu X."/>
            <person name="Shi C."/>
            <person name="Lin Q."/>
            <person name="Hao G."/>
        </authorList>
    </citation>
    <scope>NUCLEOTIDE SEQUENCE [LARGE SCALE GENOMIC DNA]</scope>
    <source>
        <strain evidence="1 3">WL1483</strain>
    </source>
</reference>
<reference evidence="3" key="1">
    <citation type="submission" date="2015-10" db="EMBL/GenBank/DDBJ databases">
        <title>Complete Genome Sequence of Aeromonas schubertii strain WL1483.</title>
        <authorList>
            <person name="Liu L."/>
        </authorList>
    </citation>
    <scope>NUCLEOTIDE SEQUENCE [LARGE SCALE GENOMIC DNA]</scope>
    <source>
        <strain evidence="3">WL1483</strain>
    </source>
</reference>
<dbReference type="OrthoDB" id="5604578at2"/>
<dbReference type="Proteomes" id="UP000774958">
    <property type="component" value="Unassembled WGS sequence"/>
</dbReference>